<dbReference type="AlphaFoldDB" id="A0AAW2GVN8"/>
<accession>A0AAW2GVN8</accession>
<evidence type="ECO:0000313" key="2">
    <source>
        <dbReference type="Proteomes" id="UP001430953"/>
    </source>
</evidence>
<keyword evidence="2" id="KW-1185">Reference proteome</keyword>
<name>A0AAW2GVN8_9HYME</name>
<dbReference type="Proteomes" id="UP001430953">
    <property type="component" value="Unassembled WGS sequence"/>
</dbReference>
<protein>
    <submittedName>
        <fullName evidence="1">Uncharacterized protein</fullName>
    </submittedName>
</protein>
<comment type="caution">
    <text evidence="1">The sequence shown here is derived from an EMBL/GenBank/DDBJ whole genome shotgun (WGS) entry which is preliminary data.</text>
</comment>
<sequence length="103" mass="11664">MFLSSIAQVRLSVLVKYFRYLRSVLRPCLLAVHSSPAKNSIIVQMISSQITQRRRPHPEPRTCSISLIDISIIKKKNCIGVNADVAFVKHIEASPFESKPEKM</sequence>
<evidence type="ECO:0000313" key="1">
    <source>
        <dbReference type="EMBL" id="KAL0131362.1"/>
    </source>
</evidence>
<proteinExistence type="predicted"/>
<reference evidence="1 2" key="1">
    <citation type="submission" date="2023-03" db="EMBL/GenBank/DDBJ databases">
        <title>High recombination rates correlate with genetic variation in Cardiocondyla obscurior ants.</title>
        <authorList>
            <person name="Errbii M."/>
        </authorList>
    </citation>
    <scope>NUCLEOTIDE SEQUENCE [LARGE SCALE GENOMIC DNA]</scope>
    <source>
        <strain evidence="1">Alpha-2009</strain>
        <tissue evidence="1">Whole body</tissue>
    </source>
</reference>
<gene>
    <name evidence="1" type="ORF">PUN28_002704</name>
</gene>
<organism evidence="1 2">
    <name type="scientific">Cardiocondyla obscurior</name>
    <dbReference type="NCBI Taxonomy" id="286306"/>
    <lineage>
        <taxon>Eukaryota</taxon>
        <taxon>Metazoa</taxon>
        <taxon>Ecdysozoa</taxon>
        <taxon>Arthropoda</taxon>
        <taxon>Hexapoda</taxon>
        <taxon>Insecta</taxon>
        <taxon>Pterygota</taxon>
        <taxon>Neoptera</taxon>
        <taxon>Endopterygota</taxon>
        <taxon>Hymenoptera</taxon>
        <taxon>Apocrita</taxon>
        <taxon>Aculeata</taxon>
        <taxon>Formicoidea</taxon>
        <taxon>Formicidae</taxon>
        <taxon>Myrmicinae</taxon>
        <taxon>Cardiocondyla</taxon>
    </lineage>
</organism>
<dbReference type="EMBL" id="JADYXP020000002">
    <property type="protein sequence ID" value="KAL0131362.1"/>
    <property type="molecule type" value="Genomic_DNA"/>
</dbReference>